<evidence type="ECO:0000256" key="3">
    <source>
        <dbReference type="ARBA" id="ARBA00022801"/>
    </source>
</evidence>
<keyword evidence="3 4" id="KW-0378">Hydrolase</keyword>
<dbReference type="Proteomes" id="UP000184600">
    <property type="component" value="Unassembled WGS sequence"/>
</dbReference>
<gene>
    <name evidence="4" type="ORF">VQ7734_03295</name>
</gene>
<evidence type="ECO:0000256" key="2">
    <source>
        <dbReference type="ARBA" id="ARBA00022723"/>
    </source>
</evidence>
<dbReference type="FunFam" id="3.40.50.1000:FF:000036">
    <property type="entry name" value="HAD family hydrolase"/>
    <property type="match status" value="1"/>
</dbReference>
<accession>A0A1M7YY53</accession>
<evidence type="ECO:0000313" key="5">
    <source>
        <dbReference type="Proteomes" id="UP000184600"/>
    </source>
</evidence>
<dbReference type="AlphaFoldDB" id="A0A1M7YY53"/>
<dbReference type="EMBL" id="FRFG01000042">
    <property type="protein sequence ID" value="SHO57525.1"/>
    <property type="molecule type" value="Genomic_DNA"/>
</dbReference>
<dbReference type="SFLD" id="SFLDG01129">
    <property type="entry name" value="C1.5:_HAD__Beta-PGM__Phosphata"/>
    <property type="match status" value="1"/>
</dbReference>
<keyword evidence="5" id="KW-1185">Reference proteome</keyword>
<dbReference type="InterPro" id="IPR023198">
    <property type="entry name" value="PGP-like_dom2"/>
</dbReference>
<dbReference type="STRING" id="1117707.VQ7734_03295"/>
<dbReference type="PANTHER" id="PTHR18901">
    <property type="entry name" value="2-DEOXYGLUCOSE-6-PHOSPHATE PHOSPHATASE 2"/>
    <property type="match status" value="1"/>
</dbReference>
<dbReference type="SUPFAM" id="SSF56784">
    <property type="entry name" value="HAD-like"/>
    <property type="match status" value="1"/>
</dbReference>
<dbReference type="Pfam" id="PF13419">
    <property type="entry name" value="HAD_2"/>
    <property type="match status" value="1"/>
</dbReference>
<comment type="similarity">
    <text evidence="1">Belongs to the HAD-like hydrolase superfamily. CbbY/CbbZ/Gph/YieH family.</text>
</comment>
<sequence>MSVHAVIFDMDGLLLDSERLALENFQTTCRKFGLDDFTDVYLTCIGTNLARTHEILQQAMGDTVDYPAFSQARETAYQALINREAIPLKPGVAELLEYLKQHQIPVAVATSTQRERALLKLRHAGLADYFPVVIGGDQVTRSKPDPEIYLKAAAALGISPADCLALEDSANGVRAAVAAGMKVIQVPDLIQPDAQLLTLGHTICQSLTEVCRHCTFSQNVTSAVDSYCD</sequence>
<dbReference type="GO" id="GO:0000287">
    <property type="term" value="F:magnesium ion binding"/>
    <property type="evidence" value="ECO:0007669"/>
    <property type="project" value="UniProtKB-ARBA"/>
</dbReference>
<organism evidence="4 5">
    <name type="scientific">Vibrio quintilis</name>
    <dbReference type="NCBI Taxonomy" id="1117707"/>
    <lineage>
        <taxon>Bacteria</taxon>
        <taxon>Pseudomonadati</taxon>
        <taxon>Pseudomonadota</taxon>
        <taxon>Gammaproteobacteria</taxon>
        <taxon>Vibrionales</taxon>
        <taxon>Vibrionaceae</taxon>
        <taxon>Vibrio</taxon>
    </lineage>
</organism>
<dbReference type="InterPro" id="IPR041492">
    <property type="entry name" value="HAD_2"/>
</dbReference>
<dbReference type="InterPro" id="IPR023214">
    <property type="entry name" value="HAD_sf"/>
</dbReference>
<dbReference type="SFLD" id="SFLDG01135">
    <property type="entry name" value="C1.5.6:_HAD__Beta-PGM__Phospha"/>
    <property type="match status" value="1"/>
</dbReference>
<dbReference type="Gene3D" id="1.10.150.240">
    <property type="entry name" value="Putative phosphatase, domain 2"/>
    <property type="match status" value="1"/>
</dbReference>
<keyword evidence="2" id="KW-0479">Metal-binding</keyword>
<dbReference type="RefSeq" id="WP_073584559.1">
    <property type="nucleotide sequence ID" value="NZ_AP024897.1"/>
</dbReference>
<evidence type="ECO:0000256" key="1">
    <source>
        <dbReference type="ARBA" id="ARBA00006171"/>
    </source>
</evidence>
<dbReference type="GO" id="GO:0016787">
    <property type="term" value="F:hydrolase activity"/>
    <property type="evidence" value="ECO:0007669"/>
    <property type="project" value="UniProtKB-KW"/>
</dbReference>
<protein>
    <submittedName>
        <fullName evidence="4">Phosphorylated carbohydrates phosphatase</fullName>
        <ecNumber evidence="4">3.1.3.-</ecNumber>
    </submittedName>
</protein>
<dbReference type="PANTHER" id="PTHR18901:SF38">
    <property type="entry name" value="PSEUDOURIDINE-5'-PHOSPHATASE"/>
    <property type="match status" value="1"/>
</dbReference>
<evidence type="ECO:0000313" key="4">
    <source>
        <dbReference type="EMBL" id="SHO57525.1"/>
    </source>
</evidence>
<dbReference type="EC" id="3.1.3.-" evidence="4"/>
<reference evidence="5" key="1">
    <citation type="submission" date="2016-12" db="EMBL/GenBank/DDBJ databases">
        <authorList>
            <person name="Rodrigo-Torres L."/>
            <person name="Arahal R.D."/>
            <person name="Lucena T."/>
        </authorList>
    </citation>
    <scope>NUCLEOTIDE SEQUENCE [LARGE SCALE GENOMIC DNA]</scope>
</reference>
<dbReference type="PRINTS" id="PR00413">
    <property type="entry name" value="HADHALOGNASE"/>
</dbReference>
<dbReference type="InterPro" id="IPR036412">
    <property type="entry name" value="HAD-like_sf"/>
</dbReference>
<dbReference type="SFLD" id="SFLDS00003">
    <property type="entry name" value="Haloacid_Dehalogenase"/>
    <property type="match status" value="1"/>
</dbReference>
<dbReference type="NCBIfam" id="TIGR01549">
    <property type="entry name" value="HAD-SF-IA-v1"/>
    <property type="match status" value="1"/>
</dbReference>
<dbReference type="OrthoDB" id="9800058at2"/>
<dbReference type="InterPro" id="IPR006439">
    <property type="entry name" value="HAD-SF_hydro_IA"/>
</dbReference>
<proteinExistence type="inferred from homology"/>
<dbReference type="NCBIfam" id="TIGR01509">
    <property type="entry name" value="HAD-SF-IA-v3"/>
    <property type="match status" value="1"/>
</dbReference>
<name>A0A1M7YY53_9VIBR</name>
<dbReference type="Gene3D" id="3.40.50.1000">
    <property type="entry name" value="HAD superfamily/HAD-like"/>
    <property type="match status" value="1"/>
</dbReference>